<accession>A0A6J4TU55</accession>
<evidence type="ECO:0000313" key="2">
    <source>
        <dbReference type="EMBL" id="CAA9532125.1"/>
    </source>
</evidence>
<gene>
    <name evidence="2" type="ORF">AVDCRST_MAG23-1054</name>
</gene>
<evidence type="ECO:0000256" key="1">
    <source>
        <dbReference type="SAM" id="MobiDB-lite"/>
    </source>
</evidence>
<sequence length="112" mass="12136">MTRSSGRAEALRNSGGDEPFRPASPLLAAVQQEECVQFRTQARLAIAAAALITLSPAAMAQETVDNTTTTTVQTEREDNDFPWGLLGLLGLAGLLGRKNKERDIHVDARHNH</sequence>
<dbReference type="AlphaFoldDB" id="A0A6J4TU55"/>
<name>A0A6J4TU55_9SPHN</name>
<reference evidence="2" key="1">
    <citation type="submission" date="2020-02" db="EMBL/GenBank/DDBJ databases">
        <authorList>
            <person name="Meier V. D."/>
        </authorList>
    </citation>
    <scope>NUCLEOTIDE SEQUENCE</scope>
    <source>
        <strain evidence="2">AVDCRST_MAG23</strain>
    </source>
</reference>
<protein>
    <submittedName>
        <fullName evidence="2">Uncharacterized protein</fullName>
    </submittedName>
</protein>
<proteinExistence type="predicted"/>
<feature type="region of interest" description="Disordered" evidence="1">
    <location>
        <begin position="1"/>
        <end position="24"/>
    </location>
</feature>
<dbReference type="NCBIfam" id="NF038039">
    <property type="entry name" value="WGxxGxxG-CTERM"/>
    <property type="match status" value="1"/>
</dbReference>
<dbReference type="NCBIfam" id="NF041742">
    <property type="entry name" value="WGxxGxxG_fam"/>
    <property type="match status" value="1"/>
</dbReference>
<organism evidence="2">
    <name type="scientific">uncultured Sphingosinicella sp</name>
    <dbReference type="NCBI Taxonomy" id="478748"/>
    <lineage>
        <taxon>Bacteria</taxon>
        <taxon>Pseudomonadati</taxon>
        <taxon>Pseudomonadota</taxon>
        <taxon>Alphaproteobacteria</taxon>
        <taxon>Sphingomonadales</taxon>
        <taxon>Sphingosinicellaceae</taxon>
        <taxon>Sphingosinicella</taxon>
        <taxon>environmental samples</taxon>
    </lineage>
</organism>
<dbReference type="EMBL" id="CADCWD010000043">
    <property type="protein sequence ID" value="CAA9532125.1"/>
    <property type="molecule type" value="Genomic_DNA"/>
</dbReference>